<evidence type="ECO:0000313" key="8">
    <source>
        <dbReference type="Proteomes" id="UP000028181"/>
    </source>
</evidence>
<keyword evidence="1 5" id="KW-1277">Toxin-antitoxin system</keyword>
<evidence type="ECO:0000313" key="7">
    <source>
        <dbReference type="EMBL" id="CDN48266.1"/>
    </source>
</evidence>
<evidence type="ECO:0000256" key="2">
    <source>
        <dbReference type="ARBA" id="ARBA00022722"/>
    </source>
</evidence>
<organism evidence="7 8">
    <name type="scientific">Neorhizobium galegae bv. orientalis str. HAMBI 540</name>
    <dbReference type="NCBI Taxonomy" id="1028800"/>
    <lineage>
        <taxon>Bacteria</taxon>
        <taxon>Pseudomonadati</taxon>
        <taxon>Pseudomonadota</taxon>
        <taxon>Alphaproteobacteria</taxon>
        <taxon>Hyphomicrobiales</taxon>
        <taxon>Rhizobiaceae</taxon>
        <taxon>Rhizobium/Agrobacterium group</taxon>
        <taxon>Neorhizobium</taxon>
    </lineage>
</organism>
<dbReference type="HAMAP" id="MF_00265">
    <property type="entry name" value="VapC_Nob1"/>
    <property type="match status" value="1"/>
</dbReference>
<feature type="domain" description="PIN" evidence="6">
    <location>
        <begin position="3"/>
        <end position="116"/>
    </location>
</feature>
<comment type="function">
    <text evidence="5">Toxic component of a toxin-antitoxin (TA) system. An RNase.</text>
</comment>
<dbReference type="GO" id="GO:0016787">
    <property type="term" value="F:hydrolase activity"/>
    <property type="evidence" value="ECO:0007669"/>
    <property type="project" value="UniProtKB-KW"/>
</dbReference>
<dbReference type="InterPro" id="IPR022907">
    <property type="entry name" value="VapC_family"/>
</dbReference>
<evidence type="ECO:0000256" key="3">
    <source>
        <dbReference type="ARBA" id="ARBA00022723"/>
    </source>
</evidence>
<feature type="binding site" evidence="5">
    <location>
        <position position="91"/>
    </location>
    <ligand>
        <name>Mg(2+)</name>
        <dbReference type="ChEBI" id="CHEBI:18420"/>
    </ligand>
</feature>
<dbReference type="GO" id="GO:0090729">
    <property type="term" value="F:toxin activity"/>
    <property type="evidence" value="ECO:0007669"/>
    <property type="project" value="UniProtKB-KW"/>
</dbReference>
<dbReference type="Gene3D" id="3.40.50.1010">
    <property type="entry name" value="5'-nuclease"/>
    <property type="match status" value="1"/>
</dbReference>
<keyword evidence="5" id="KW-0800">Toxin</keyword>
<dbReference type="RefSeq" id="WP_038587403.1">
    <property type="nucleotide sequence ID" value="NZ_HG938353.1"/>
</dbReference>
<keyword evidence="4 5" id="KW-0378">Hydrolase</keyword>
<gene>
    <name evidence="5" type="primary">vapC</name>
    <name evidence="7" type="ORF">RG540_CH20980</name>
</gene>
<dbReference type="Pfam" id="PF01850">
    <property type="entry name" value="PIN"/>
    <property type="match status" value="1"/>
</dbReference>
<keyword evidence="8" id="KW-1185">Reference proteome</keyword>
<dbReference type="EMBL" id="HG938353">
    <property type="protein sequence ID" value="CDN48266.1"/>
    <property type="molecule type" value="Genomic_DNA"/>
</dbReference>
<dbReference type="eggNOG" id="COG1848">
    <property type="taxonomic scope" value="Bacteria"/>
</dbReference>
<dbReference type="Proteomes" id="UP000028181">
    <property type="component" value="Chromosome I"/>
</dbReference>
<evidence type="ECO:0000259" key="6">
    <source>
        <dbReference type="Pfam" id="PF01850"/>
    </source>
</evidence>
<dbReference type="SUPFAM" id="SSF88723">
    <property type="entry name" value="PIN domain-like"/>
    <property type="match status" value="1"/>
</dbReference>
<dbReference type="KEGG" id="ngg:RG540_CH20980"/>
<comment type="cofactor">
    <cofactor evidence="5">
        <name>Mg(2+)</name>
        <dbReference type="ChEBI" id="CHEBI:18420"/>
    </cofactor>
</comment>
<dbReference type="HOGENOM" id="CLU_158031_0_0_5"/>
<accession>A0A068SR78</accession>
<protein>
    <recommendedName>
        <fullName evidence="5">Ribonuclease VapC</fullName>
        <shortName evidence="5">RNase VapC</shortName>
        <ecNumber evidence="5">3.1.-.-</ecNumber>
    </recommendedName>
    <alternativeName>
        <fullName evidence="5">Toxin VapC</fullName>
    </alternativeName>
</protein>
<dbReference type="GO" id="GO:0004540">
    <property type="term" value="F:RNA nuclease activity"/>
    <property type="evidence" value="ECO:0007669"/>
    <property type="project" value="InterPro"/>
</dbReference>
<keyword evidence="5" id="KW-0460">Magnesium</keyword>
<comment type="similarity">
    <text evidence="5">Belongs to the PINc/VapC protein family.</text>
</comment>
<dbReference type="CDD" id="cd18686">
    <property type="entry name" value="PIN_VapC-like"/>
    <property type="match status" value="1"/>
</dbReference>
<evidence type="ECO:0000256" key="5">
    <source>
        <dbReference type="HAMAP-Rule" id="MF_00265"/>
    </source>
</evidence>
<dbReference type="InterPro" id="IPR029060">
    <property type="entry name" value="PIN-like_dom_sf"/>
</dbReference>
<name>A0A068SR78_NEOGA</name>
<dbReference type="GO" id="GO:0000287">
    <property type="term" value="F:magnesium ion binding"/>
    <property type="evidence" value="ECO:0007669"/>
    <property type="project" value="UniProtKB-UniRule"/>
</dbReference>
<reference evidence="8" key="1">
    <citation type="journal article" date="2014" name="BMC Genomics">
        <title>Genome sequencing of two Neorhizobium galegae strains reveals a noeT gene responsible for the unusual acetylation of the nodulation factors.</title>
        <authorList>
            <person name="Osterman J."/>
            <person name="Marsh J."/>
            <person name="Laine P.K."/>
            <person name="Zeng Z."/>
            <person name="Alatalo E."/>
            <person name="Sullivan J.T."/>
            <person name="Young J.P."/>
            <person name="Thomas-Oates J."/>
            <person name="Paulin L."/>
            <person name="Lindstrom K."/>
        </authorList>
    </citation>
    <scope>NUCLEOTIDE SEQUENCE [LARGE SCALE GENOMIC DNA]</scope>
    <source>
        <strain evidence="8">HAMBI 540</strain>
    </source>
</reference>
<dbReference type="OrthoDB" id="7350421at2"/>
<sequence>MRVIDSSAWIEWLVDSPLASRLAGEIPEPHELIVPTIVQMEMCKWLIRERGEESAERFMSYTTECIVVELGTEVAWDAAEASLRFKLSTADAIIYATARLLDADLLTCDRHFENLPHVTYIPKSGAET</sequence>
<keyword evidence="3 5" id="KW-0479">Metal-binding</keyword>
<dbReference type="AlphaFoldDB" id="A0A068SR78"/>
<feature type="binding site" evidence="5">
    <location>
        <position position="5"/>
    </location>
    <ligand>
        <name>Mg(2+)</name>
        <dbReference type="ChEBI" id="CHEBI:18420"/>
    </ligand>
</feature>
<dbReference type="PATRIC" id="fig|1028800.3.peg.2120"/>
<evidence type="ECO:0000256" key="1">
    <source>
        <dbReference type="ARBA" id="ARBA00022649"/>
    </source>
</evidence>
<dbReference type="EC" id="3.1.-.-" evidence="5"/>
<evidence type="ECO:0000256" key="4">
    <source>
        <dbReference type="ARBA" id="ARBA00022801"/>
    </source>
</evidence>
<dbReference type="GeneID" id="24258443"/>
<dbReference type="InterPro" id="IPR002716">
    <property type="entry name" value="PIN_dom"/>
</dbReference>
<proteinExistence type="inferred from homology"/>
<keyword evidence="2 5" id="KW-0540">Nuclease</keyword>